<dbReference type="WBParaSite" id="JU765_v2.g18928.t2">
    <property type="protein sequence ID" value="JU765_v2.g18928.t2"/>
    <property type="gene ID" value="JU765_v2.g18928"/>
</dbReference>
<dbReference type="Proteomes" id="UP000887576">
    <property type="component" value="Unplaced"/>
</dbReference>
<evidence type="ECO:0000313" key="1">
    <source>
        <dbReference type="Proteomes" id="UP000887576"/>
    </source>
</evidence>
<evidence type="ECO:0000313" key="2">
    <source>
        <dbReference type="WBParaSite" id="JU765_v2.g18928.t2"/>
    </source>
</evidence>
<name>A0AC34QSW9_9BILA</name>
<reference evidence="2" key="1">
    <citation type="submission" date="2022-11" db="UniProtKB">
        <authorList>
            <consortium name="WormBaseParasite"/>
        </authorList>
    </citation>
    <scope>IDENTIFICATION</scope>
</reference>
<accession>A0AC34QSW9</accession>
<proteinExistence type="predicted"/>
<protein>
    <submittedName>
        <fullName evidence="2">Uncharacterized protein</fullName>
    </submittedName>
</protein>
<organism evidence="1 2">
    <name type="scientific">Panagrolaimus sp. JU765</name>
    <dbReference type="NCBI Taxonomy" id="591449"/>
    <lineage>
        <taxon>Eukaryota</taxon>
        <taxon>Metazoa</taxon>
        <taxon>Ecdysozoa</taxon>
        <taxon>Nematoda</taxon>
        <taxon>Chromadorea</taxon>
        <taxon>Rhabditida</taxon>
        <taxon>Tylenchina</taxon>
        <taxon>Panagrolaimomorpha</taxon>
        <taxon>Panagrolaimoidea</taxon>
        <taxon>Panagrolaimidae</taxon>
        <taxon>Panagrolaimus</taxon>
    </lineage>
</organism>
<sequence length="513" mass="56525">MNISEKKKEDIKTMFWDKIEASVEAANRAASIANQKADIAASRTQTAQERAEAADAIAMRAKGDADVARITATQFDPNFVQPGIQALRKNRETNRVMLNNIGGAHANHVSFDSTLSTTSVPPSTSALGSRMTHSYQQLPMGNHRPAAAPTTNYPMSNRIADSQHQLDQIADSQHQLDQYSKSFDYSNAIPASTSHNPGAGHIADNYEQTLAHQQLAAQTAPDRPQLPQSPSSSNPTSTDLVNDGASTSATLRLSPEGRVLSAEQQSIQSEANPSLKSANPNEFSPRVTPLKRGRQGGGSILSLSDDHFDQYTLSRNLSEAEGTKLRRNRPSLTRQSEVNADLGGINRRSTMASASDRKNAPITRNTSSKGLESREDRGSLPNIAELEGTGIKLNREDAARLASQRRQEAQRIMEEEELLRANPLRYLFHPALRNWIIQRKVQILLILANCFLLEVPTNMSKIHPKKSSEILLSKKSCPKILQIFSKTKTAFFQIELQFCCPSARKTKQFCLSF</sequence>